<feature type="transmembrane region" description="Helical" evidence="9">
    <location>
        <begin position="364"/>
        <end position="382"/>
    </location>
</feature>
<feature type="transmembrane region" description="Helical" evidence="9">
    <location>
        <begin position="21"/>
        <end position="42"/>
    </location>
</feature>
<dbReference type="GO" id="GO:0022857">
    <property type="term" value="F:transmembrane transporter activity"/>
    <property type="evidence" value="ECO:0007669"/>
    <property type="project" value="InterPro"/>
</dbReference>
<dbReference type="CDD" id="cd06579">
    <property type="entry name" value="TM_PBP1_transp_AraH_like"/>
    <property type="match status" value="1"/>
</dbReference>
<feature type="transmembrane region" description="Helical" evidence="9">
    <location>
        <begin position="180"/>
        <end position="205"/>
    </location>
</feature>
<feature type="region of interest" description="Disordered" evidence="8">
    <location>
        <begin position="422"/>
        <end position="441"/>
    </location>
</feature>
<evidence type="ECO:0000313" key="10">
    <source>
        <dbReference type="EMBL" id="PRD58599.1"/>
    </source>
</evidence>
<dbReference type="GO" id="GO:0005886">
    <property type="term" value="C:plasma membrane"/>
    <property type="evidence" value="ECO:0007669"/>
    <property type="project" value="UniProtKB-SubCell"/>
</dbReference>
<dbReference type="RefSeq" id="WP_105732825.1">
    <property type="nucleotide sequence ID" value="NZ_PVBT01000001.1"/>
</dbReference>
<dbReference type="PANTHER" id="PTHR32196:SF21">
    <property type="entry name" value="ABC TRANSPORTER PERMEASE PROTEIN YPHD-RELATED"/>
    <property type="match status" value="1"/>
</dbReference>
<protein>
    <submittedName>
        <fullName evidence="10">Sugar ABC transporter permease</fullName>
    </submittedName>
</protein>
<evidence type="ECO:0000256" key="6">
    <source>
        <dbReference type="ARBA" id="ARBA00022989"/>
    </source>
</evidence>
<sequence length="441" mass="46526">MTRTSEQTMRSSQGSLGRIRSLLNATKLYWGLVLLFLVGIFSSPVSSKGHNIFLSYGNLSDVFRQISVTGITAVGMTLVILIAGIDLSVGSVLALGSVVCAMLLTNEGWSAAYTIGIPAIFMLAFLVVLGAGLFLARIGGRSVGECENDQTQRNRIIALVAIVAAAAIAWWVASGADAKAGVLLVLVVVPAVGFMLGMVNGLVIVGGRLQPFIVTLAMMVAGLGVARLTAGQNTAVWPVYTGSNATENFEFLRSLIFGLIPVPGLIFAAIILLFWVILKYTKFGRYIYAIGGNEEAARLAGVPVWRVKISVYAISGYLAALAGILYVAQYRQGKPDAGTGLELDAIAAVVIGGTSLMGGRGSMIGTLVGVLIFGFLSNILQLNNIDSNTQLVLKGIIIIVAVLLQERRSSGWLFFLSQLATAAPSRKSEPGKPENRQGQGD</sequence>
<keyword evidence="4" id="KW-0997">Cell inner membrane</keyword>
<evidence type="ECO:0000256" key="1">
    <source>
        <dbReference type="ARBA" id="ARBA00004651"/>
    </source>
</evidence>
<dbReference type="EMBL" id="PVBT01000001">
    <property type="protein sequence ID" value="PRD58599.1"/>
    <property type="molecule type" value="Genomic_DNA"/>
</dbReference>
<accession>A0A2S9JZ63</accession>
<keyword evidence="11" id="KW-1185">Reference proteome</keyword>
<keyword evidence="7 9" id="KW-0472">Membrane</keyword>
<comment type="subcellular location">
    <subcellularLocation>
        <location evidence="1">Cell membrane</location>
        <topology evidence="1">Multi-pass membrane protein</topology>
    </subcellularLocation>
</comment>
<comment type="caution">
    <text evidence="10">The sequence shown here is derived from an EMBL/GenBank/DDBJ whole genome shotgun (WGS) entry which is preliminary data.</text>
</comment>
<evidence type="ECO:0000256" key="5">
    <source>
        <dbReference type="ARBA" id="ARBA00022692"/>
    </source>
</evidence>
<feature type="transmembrane region" description="Helical" evidence="9">
    <location>
        <begin position="111"/>
        <end position="135"/>
    </location>
</feature>
<feature type="transmembrane region" description="Helical" evidence="9">
    <location>
        <begin position="156"/>
        <end position="174"/>
    </location>
</feature>
<dbReference type="Proteomes" id="UP000238563">
    <property type="component" value="Unassembled WGS sequence"/>
</dbReference>
<name>A0A2S9JZ63_9HYPH</name>
<reference evidence="10 11" key="1">
    <citation type="submission" date="2018-02" db="EMBL/GenBank/DDBJ databases">
        <title>The draft genome of Phyllobacterium myrsinacearum DSM5892.</title>
        <authorList>
            <person name="Li L."/>
            <person name="Liu L."/>
            <person name="Zhang X."/>
            <person name="Wang T."/>
        </authorList>
    </citation>
    <scope>NUCLEOTIDE SEQUENCE [LARGE SCALE GENOMIC DNA]</scope>
    <source>
        <strain evidence="10 11">DSM 5892</strain>
    </source>
</reference>
<keyword evidence="5 9" id="KW-0812">Transmembrane</keyword>
<feature type="transmembrane region" description="Helical" evidence="9">
    <location>
        <begin position="62"/>
        <end position="82"/>
    </location>
</feature>
<feature type="compositionally biased region" description="Basic and acidic residues" evidence="8">
    <location>
        <begin position="426"/>
        <end position="435"/>
    </location>
</feature>
<organism evidence="10 11">
    <name type="scientific">Phyllobacterium myrsinacearum</name>
    <dbReference type="NCBI Taxonomy" id="28101"/>
    <lineage>
        <taxon>Bacteria</taxon>
        <taxon>Pseudomonadati</taxon>
        <taxon>Pseudomonadota</taxon>
        <taxon>Alphaproteobacteria</taxon>
        <taxon>Hyphomicrobiales</taxon>
        <taxon>Phyllobacteriaceae</taxon>
        <taxon>Phyllobacterium</taxon>
    </lineage>
</organism>
<evidence type="ECO:0000256" key="9">
    <source>
        <dbReference type="SAM" id="Phobius"/>
    </source>
</evidence>
<feature type="transmembrane region" description="Helical" evidence="9">
    <location>
        <begin position="309"/>
        <end position="328"/>
    </location>
</feature>
<evidence type="ECO:0000256" key="4">
    <source>
        <dbReference type="ARBA" id="ARBA00022519"/>
    </source>
</evidence>
<keyword evidence="6 9" id="KW-1133">Transmembrane helix</keyword>
<dbReference type="PANTHER" id="PTHR32196">
    <property type="entry name" value="ABC TRANSPORTER PERMEASE PROTEIN YPHD-RELATED-RELATED"/>
    <property type="match status" value="1"/>
</dbReference>
<gene>
    <name evidence="10" type="ORF">C5750_05735</name>
</gene>
<evidence type="ECO:0000256" key="7">
    <source>
        <dbReference type="ARBA" id="ARBA00023136"/>
    </source>
</evidence>
<feature type="transmembrane region" description="Helical" evidence="9">
    <location>
        <begin position="251"/>
        <end position="278"/>
    </location>
</feature>
<evidence type="ECO:0000256" key="3">
    <source>
        <dbReference type="ARBA" id="ARBA00022475"/>
    </source>
</evidence>
<dbReference type="AlphaFoldDB" id="A0A2S9JZ63"/>
<evidence type="ECO:0000256" key="8">
    <source>
        <dbReference type="SAM" id="MobiDB-lite"/>
    </source>
</evidence>
<dbReference type="Pfam" id="PF02653">
    <property type="entry name" value="BPD_transp_2"/>
    <property type="match status" value="2"/>
</dbReference>
<dbReference type="OrthoDB" id="9808136at2"/>
<feature type="transmembrane region" description="Helical" evidence="9">
    <location>
        <begin position="212"/>
        <end position="231"/>
    </location>
</feature>
<proteinExistence type="predicted"/>
<feature type="transmembrane region" description="Helical" evidence="9">
    <location>
        <begin position="87"/>
        <end position="105"/>
    </location>
</feature>
<evidence type="ECO:0000313" key="11">
    <source>
        <dbReference type="Proteomes" id="UP000238563"/>
    </source>
</evidence>
<keyword evidence="3" id="KW-1003">Cell membrane</keyword>
<evidence type="ECO:0000256" key="2">
    <source>
        <dbReference type="ARBA" id="ARBA00022448"/>
    </source>
</evidence>
<keyword evidence="2" id="KW-0813">Transport</keyword>
<dbReference type="InterPro" id="IPR001851">
    <property type="entry name" value="ABC_transp_permease"/>
</dbReference>